<evidence type="ECO:0000256" key="1">
    <source>
        <dbReference type="SAM" id="SignalP"/>
    </source>
</evidence>
<dbReference type="EMBL" id="ML977503">
    <property type="protein sequence ID" value="KAF2130703.1"/>
    <property type="molecule type" value="Genomic_DNA"/>
</dbReference>
<dbReference type="RefSeq" id="XP_033525090.1">
    <property type="nucleotide sequence ID" value="XM_033670284.1"/>
</dbReference>
<dbReference type="Proteomes" id="UP000799771">
    <property type="component" value="Unassembled WGS sequence"/>
</dbReference>
<keyword evidence="1" id="KW-0732">Signal</keyword>
<evidence type="ECO:0000313" key="2">
    <source>
        <dbReference type="EMBL" id="KAF2130703.1"/>
    </source>
</evidence>
<keyword evidence="3" id="KW-1185">Reference proteome</keyword>
<accession>A0A6A6AHH8</accession>
<feature type="signal peptide" evidence="1">
    <location>
        <begin position="1"/>
        <end position="19"/>
    </location>
</feature>
<reference evidence="2" key="1">
    <citation type="journal article" date="2020" name="Stud. Mycol.">
        <title>101 Dothideomycetes genomes: a test case for predicting lifestyles and emergence of pathogens.</title>
        <authorList>
            <person name="Haridas S."/>
            <person name="Albert R."/>
            <person name="Binder M."/>
            <person name="Bloem J."/>
            <person name="Labutti K."/>
            <person name="Salamov A."/>
            <person name="Andreopoulos B."/>
            <person name="Baker S."/>
            <person name="Barry K."/>
            <person name="Bills G."/>
            <person name="Bluhm B."/>
            <person name="Cannon C."/>
            <person name="Castanera R."/>
            <person name="Culley D."/>
            <person name="Daum C."/>
            <person name="Ezra D."/>
            <person name="Gonzalez J."/>
            <person name="Henrissat B."/>
            <person name="Kuo A."/>
            <person name="Liang C."/>
            <person name="Lipzen A."/>
            <person name="Lutzoni F."/>
            <person name="Magnuson J."/>
            <person name="Mondo S."/>
            <person name="Nolan M."/>
            <person name="Ohm R."/>
            <person name="Pangilinan J."/>
            <person name="Park H.-J."/>
            <person name="Ramirez L."/>
            <person name="Alfaro M."/>
            <person name="Sun H."/>
            <person name="Tritt A."/>
            <person name="Yoshinaga Y."/>
            <person name="Zwiers L.-H."/>
            <person name="Turgeon B."/>
            <person name="Goodwin S."/>
            <person name="Spatafora J."/>
            <person name="Crous P."/>
            <person name="Grigoriev I."/>
        </authorList>
    </citation>
    <scope>NUCLEOTIDE SEQUENCE</scope>
    <source>
        <strain evidence="2">CBS 119687</strain>
    </source>
</reference>
<gene>
    <name evidence="2" type="ORF">P153DRAFT_383929</name>
</gene>
<protein>
    <submittedName>
        <fullName evidence="2">Uncharacterized protein</fullName>
    </submittedName>
</protein>
<evidence type="ECO:0000313" key="3">
    <source>
        <dbReference type="Proteomes" id="UP000799771"/>
    </source>
</evidence>
<sequence>MLTLKFLHIQVALWTCINAIAVPAPTNALVNERAVNCNSVSGALKVLKGLGAPATSFCSSYLKIPATVTTTTTTTPVSTVQTIVATTTTYQAVCPAAPARRDAAAVAAALFARRAVPAAETGAVQARQAVDLAALKIFAASQLSSGCSCLSLAPKTTRTATTTAAASVRLIPILIPYPSHPIPSSLHRLVQPD</sequence>
<dbReference type="OrthoDB" id="3561297at2759"/>
<dbReference type="GeneID" id="54410716"/>
<name>A0A6A6AHH8_9PLEO</name>
<organism evidence="2 3">
    <name type="scientific">Dothidotthia symphoricarpi CBS 119687</name>
    <dbReference type="NCBI Taxonomy" id="1392245"/>
    <lineage>
        <taxon>Eukaryota</taxon>
        <taxon>Fungi</taxon>
        <taxon>Dikarya</taxon>
        <taxon>Ascomycota</taxon>
        <taxon>Pezizomycotina</taxon>
        <taxon>Dothideomycetes</taxon>
        <taxon>Pleosporomycetidae</taxon>
        <taxon>Pleosporales</taxon>
        <taxon>Dothidotthiaceae</taxon>
        <taxon>Dothidotthia</taxon>
    </lineage>
</organism>
<proteinExistence type="predicted"/>
<feature type="chain" id="PRO_5025677657" evidence="1">
    <location>
        <begin position="20"/>
        <end position="193"/>
    </location>
</feature>
<dbReference type="AlphaFoldDB" id="A0A6A6AHH8"/>